<keyword evidence="3" id="KW-1185">Reference proteome</keyword>
<comment type="caution">
    <text evidence="2">The sequence shown here is derived from an EMBL/GenBank/DDBJ whole genome shotgun (WGS) entry which is preliminary data.</text>
</comment>
<dbReference type="Proteomes" id="UP001189429">
    <property type="component" value="Unassembled WGS sequence"/>
</dbReference>
<dbReference type="EMBL" id="CAUYUJ010020797">
    <property type="protein sequence ID" value="CAK0900545.1"/>
    <property type="molecule type" value="Genomic_DNA"/>
</dbReference>
<evidence type="ECO:0000313" key="2">
    <source>
        <dbReference type="EMBL" id="CAK0900545.1"/>
    </source>
</evidence>
<evidence type="ECO:0000256" key="1">
    <source>
        <dbReference type="SAM" id="MobiDB-lite"/>
    </source>
</evidence>
<accession>A0ABN9XL23</accession>
<reference evidence="2" key="1">
    <citation type="submission" date="2023-10" db="EMBL/GenBank/DDBJ databases">
        <authorList>
            <person name="Chen Y."/>
            <person name="Shah S."/>
            <person name="Dougan E. K."/>
            <person name="Thang M."/>
            <person name="Chan C."/>
        </authorList>
    </citation>
    <scope>NUCLEOTIDE SEQUENCE [LARGE SCALE GENOMIC DNA]</scope>
</reference>
<feature type="region of interest" description="Disordered" evidence="1">
    <location>
        <begin position="73"/>
        <end position="102"/>
    </location>
</feature>
<gene>
    <name evidence="2" type="ORF">PCOR1329_LOCUS77793</name>
</gene>
<evidence type="ECO:0000313" key="3">
    <source>
        <dbReference type="Proteomes" id="UP001189429"/>
    </source>
</evidence>
<protein>
    <recommendedName>
        <fullName evidence="4">RanBP2-type domain-containing protein</fullName>
    </recommendedName>
</protein>
<evidence type="ECO:0008006" key="4">
    <source>
        <dbReference type="Google" id="ProtNLM"/>
    </source>
</evidence>
<sequence>MLDAFLRQQPRQGGGQCPPAAGGVGGALYARFRRWLPEALAGEGAGGEDPATEALLRRLRDFALGHFGARAARRGALGEEAEAPPAQGRPPSAGPSDAMAAAMAGNPFGSSWRCERCTTNTGSAAHCTACLKARSRG</sequence>
<feature type="region of interest" description="Disordered" evidence="1">
    <location>
        <begin position="1"/>
        <end position="20"/>
    </location>
</feature>
<proteinExistence type="predicted"/>
<feature type="compositionally biased region" description="Low complexity" evidence="1">
    <location>
        <begin position="83"/>
        <end position="102"/>
    </location>
</feature>
<name>A0ABN9XL23_9DINO</name>
<organism evidence="2 3">
    <name type="scientific">Prorocentrum cordatum</name>
    <dbReference type="NCBI Taxonomy" id="2364126"/>
    <lineage>
        <taxon>Eukaryota</taxon>
        <taxon>Sar</taxon>
        <taxon>Alveolata</taxon>
        <taxon>Dinophyceae</taxon>
        <taxon>Prorocentrales</taxon>
        <taxon>Prorocentraceae</taxon>
        <taxon>Prorocentrum</taxon>
    </lineage>
</organism>